<dbReference type="Proteomes" id="UP000188174">
    <property type="component" value="Plasmid unnamed2"/>
</dbReference>
<protein>
    <submittedName>
        <fullName evidence="1">Uncharacterized protein</fullName>
    </submittedName>
</protein>
<keyword evidence="2" id="KW-1185">Reference proteome</keyword>
<keyword evidence="1" id="KW-0614">Plasmid</keyword>
<accession>A0ABN4X335</accession>
<dbReference type="EMBL" id="CP019632">
    <property type="protein sequence ID" value="AQQ08204.1"/>
    <property type="molecule type" value="Genomic_DNA"/>
</dbReference>
<reference evidence="1 2" key="1">
    <citation type="submission" date="2017-02" db="EMBL/GenBank/DDBJ databases">
        <authorList>
            <person name="Jeong S."/>
        </authorList>
    </citation>
    <scope>NUCLEOTIDE SEQUENCE [LARGE SCALE GENOMIC DNA]</scope>
    <source>
        <strain evidence="1 2">RMAR6-6</strain>
        <plasmid evidence="1 2">unnamed2</plasmid>
    </source>
</reference>
<name>A0ABN4X335_9HYPH</name>
<geneLocation type="plasmid" evidence="1 2">
    <name>unnamed2</name>
</geneLocation>
<evidence type="ECO:0000313" key="2">
    <source>
        <dbReference type="Proteomes" id="UP000188174"/>
    </source>
</evidence>
<gene>
    <name evidence="1" type="ORF">B0E33_30790</name>
</gene>
<proteinExistence type="predicted"/>
<organism evidence="1 2">
    <name type="scientific">Roseibium algicola</name>
    <dbReference type="NCBI Taxonomy" id="2857014"/>
    <lineage>
        <taxon>Bacteria</taxon>
        <taxon>Pseudomonadati</taxon>
        <taxon>Pseudomonadota</taxon>
        <taxon>Alphaproteobacteria</taxon>
        <taxon>Hyphomicrobiales</taxon>
        <taxon>Stappiaceae</taxon>
        <taxon>Roseibium</taxon>
    </lineage>
</organism>
<sequence>MLRGCGNPIDYAAYRGFEFRSQTLKGKKRRGIAHRYGQVWIREPGGHADLRLVLHEGATPACRWRE</sequence>
<evidence type="ECO:0000313" key="1">
    <source>
        <dbReference type="EMBL" id="AQQ08204.1"/>
    </source>
</evidence>